<name>A0ABV2LE76_9HYPH</name>
<keyword evidence="1" id="KW-0472">Membrane</keyword>
<proteinExistence type="predicted"/>
<feature type="transmembrane region" description="Helical" evidence="1">
    <location>
        <begin position="20"/>
        <end position="44"/>
    </location>
</feature>
<sequence>MRIGGTGQRTKAVDEARDGFVGGAMSVGVVVAITLYLLTIRVVVRPGLVLLTPVPAAPC</sequence>
<accession>A0ABV2LE76</accession>
<protein>
    <submittedName>
        <fullName evidence="2">Uncharacterized protein</fullName>
    </submittedName>
</protein>
<keyword evidence="1" id="KW-0812">Transmembrane</keyword>
<organism evidence="2 3">
    <name type="scientific">Methylobacterium goesingense</name>
    <dbReference type="NCBI Taxonomy" id="243690"/>
    <lineage>
        <taxon>Bacteria</taxon>
        <taxon>Pseudomonadati</taxon>
        <taxon>Pseudomonadota</taxon>
        <taxon>Alphaproteobacteria</taxon>
        <taxon>Hyphomicrobiales</taxon>
        <taxon>Methylobacteriaceae</taxon>
        <taxon>Methylobacterium</taxon>
    </lineage>
</organism>
<reference evidence="2 3" key="1">
    <citation type="submission" date="2024-06" db="EMBL/GenBank/DDBJ databases">
        <title>Genomic Encyclopedia of Type Strains, Phase IV (KMG-IV): sequencing the most valuable type-strain genomes for metagenomic binning, comparative biology and taxonomic classification.</title>
        <authorList>
            <person name="Goeker M."/>
        </authorList>
    </citation>
    <scope>NUCLEOTIDE SEQUENCE [LARGE SCALE GENOMIC DNA]</scope>
    <source>
        <strain evidence="2 3">DSM 21331</strain>
    </source>
</reference>
<dbReference type="Proteomes" id="UP001549145">
    <property type="component" value="Unassembled WGS sequence"/>
</dbReference>
<keyword evidence="3" id="KW-1185">Reference proteome</keyword>
<evidence type="ECO:0000256" key="1">
    <source>
        <dbReference type="SAM" id="Phobius"/>
    </source>
</evidence>
<comment type="caution">
    <text evidence="2">The sequence shown here is derived from an EMBL/GenBank/DDBJ whole genome shotgun (WGS) entry which is preliminary data.</text>
</comment>
<gene>
    <name evidence="2" type="ORF">ABID43_004590</name>
</gene>
<keyword evidence="1" id="KW-1133">Transmembrane helix</keyword>
<dbReference type="EMBL" id="JBEPMM010000021">
    <property type="protein sequence ID" value="MET3695025.1"/>
    <property type="molecule type" value="Genomic_DNA"/>
</dbReference>
<evidence type="ECO:0000313" key="2">
    <source>
        <dbReference type="EMBL" id="MET3695025.1"/>
    </source>
</evidence>
<evidence type="ECO:0000313" key="3">
    <source>
        <dbReference type="Proteomes" id="UP001549145"/>
    </source>
</evidence>